<dbReference type="AlphaFoldDB" id="A0AAW0CAN9"/>
<keyword evidence="2" id="KW-1185">Reference proteome</keyword>
<sequence length="195" mass="22506">MSSSDHSTISYEKQGLTHAPTGSHKVKYTGDNWDVYYDIAKPVDLSLILPHYRARSQPIEHRISMFFGNVSQSMKLKVCRNYYHSKFEMEVRASTSDITIWLPSDFKGVIHCPKSTTFSAGFVNRIMSSVRLNDSDAKHLYDEDEVIVSTRGHVTFRMWDVQTSTPECPQKETLKRLFSCSRKAPENWDFLLEDN</sequence>
<dbReference type="EMBL" id="JAWWNJ010000019">
    <property type="protein sequence ID" value="KAK7035755.1"/>
    <property type="molecule type" value="Genomic_DNA"/>
</dbReference>
<proteinExistence type="predicted"/>
<reference evidence="1 2" key="1">
    <citation type="journal article" date="2024" name="J Genomics">
        <title>Draft genome sequencing and assembly of Favolaschia claudopus CIRM-BRFM 2984 isolated from oak limbs.</title>
        <authorList>
            <person name="Navarro D."/>
            <person name="Drula E."/>
            <person name="Chaduli D."/>
            <person name="Cazenave R."/>
            <person name="Ahrendt S."/>
            <person name="Wang J."/>
            <person name="Lipzen A."/>
            <person name="Daum C."/>
            <person name="Barry K."/>
            <person name="Grigoriev I.V."/>
            <person name="Favel A."/>
            <person name="Rosso M.N."/>
            <person name="Martin F."/>
        </authorList>
    </citation>
    <scope>NUCLEOTIDE SEQUENCE [LARGE SCALE GENOMIC DNA]</scope>
    <source>
        <strain evidence="1 2">CIRM-BRFM 2984</strain>
    </source>
</reference>
<organism evidence="1 2">
    <name type="scientific">Favolaschia claudopus</name>
    <dbReference type="NCBI Taxonomy" id="2862362"/>
    <lineage>
        <taxon>Eukaryota</taxon>
        <taxon>Fungi</taxon>
        <taxon>Dikarya</taxon>
        <taxon>Basidiomycota</taxon>
        <taxon>Agaricomycotina</taxon>
        <taxon>Agaricomycetes</taxon>
        <taxon>Agaricomycetidae</taxon>
        <taxon>Agaricales</taxon>
        <taxon>Marasmiineae</taxon>
        <taxon>Mycenaceae</taxon>
        <taxon>Favolaschia</taxon>
    </lineage>
</organism>
<name>A0AAW0CAN9_9AGAR</name>
<accession>A0AAW0CAN9</accession>
<evidence type="ECO:0000313" key="1">
    <source>
        <dbReference type="EMBL" id="KAK7035755.1"/>
    </source>
</evidence>
<gene>
    <name evidence="1" type="ORF">R3P38DRAFT_2908887</name>
</gene>
<evidence type="ECO:0000313" key="2">
    <source>
        <dbReference type="Proteomes" id="UP001362999"/>
    </source>
</evidence>
<comment type="caution">
    <text evidence="1">The sequence shown here is derived from an EMBL/GenBank/DDBJ whole genome shotgun (WGS) entry which is preliminary data.</text>
</comment>
<dbReference type="Proteomes" id="UP001362999">
    <property type="component" value="Unassembled WGS sequence"/>
</dbReference>
<protein>
    <submittedName>
        <fullName evidence="1">Uncharacterized protein</fullName>
    </submittedName>
</protein>